<dbReference type="EMBL" id="JTDY01009949">
    <property type="protein sequence ID" value="KOB62105.1"/>
    <property type="molecule type" value="Genomic_DNA"/>
</dbReference>
<evidence type="ECO:0000313" key="2">
    <source>
        <dbReference type="EMBL" id="KOB62105.1"/>
    </source>
</evidence>
<proteinExistence type="predicted"/>
<feature type="region of interest" description="Disordered" evidence="1">
    <location>
        <begin position="346"/>
        <end position="369"/>
    </location>
</feature>
<feature type="region of interest" description="Disordered" evidence="1">
    <location>
        <begin position="534"/>
        <end position="579"/>
    </location>
</feature>
<feature type="compositionally biased region" description="Polar residues" evidence="1">
    <location>
        <begin position="627"/>
        <end position="674"/>
    </location>
</feature>
<organism evidence="2 3">
    <name type="scientific">Operophtera brumata</name>
    <name type="common">Winter moth</name>
    <name type="synonym">Phalaena brumata</name>
    <dbReference type="NCBI Taxonomy" id="104452"/>
    <lineage>
        <taxon>Eukaryota</taxon>
        <taxon>Metazoa</taxon>
        <taxon>Ecdysozoa</taxon>
        <taxon>Arthropoda</taxon>
        <taxon>Hexapoda</taxon>
        <taxon>Insecta</taxon>
        <taxon>Pterygota</taxon>
        <taxon>Neoptera</taxon>
        <taxon>Endopterygota</taxon>
        <taxon>Lepidoptera</taxon>
        <taxon>Glossata</taxon>
        <taxon>Ditrysia</taxon>
        <taxon>Geometroidea</taxon>
        <taxon>Geometridae</taxon>
        <taxon>Larentiinae</taxon>
        <taxon>Operophtera</taxon>
    </lineage>
</organism>
<dbReference type="STRING" id="104452.A0A0L7KG71"/>
<gene>
    <name evidence="2" type="ORF">OBRU01_22282</name>
</gene>
<feature type="compositionally biased region" description="Polar residues" evidence="1">
    <location>
        <begin position="542"/>
        <end position="555"/>
    </location>
</feature>
<keyword evidence="3" id="KW-1185">Reference proteome</keyword>
<feature type="compositionally biased region" description="Polar residues" evidence="1">
    <location>
        <begin position="730"/>
        <end position="742"/>
    </location>
</feature>
<protein>
    <submittedName>
        <fullName evidence="2">Uncharacterized protein</fullName>
    </submittedName>
</protein>
<comment type="caution">
    <text evidence="2">The sequence shown here is derived from an EMBL/GenBank/DDBJ whole genome shotgun (WGS) entry which is preliminary data.</text>
</comment>
<feature type="non-terminal residue" evidence="2">
    <location>
        <position position="1130"/>
    </location>
</feature>
<sequence>MSVDKALEIKGYEIDKIKRRHRTDDTIVATAVPSGGEDTSQHIKMEKSDVSAGKPTELSLQGNFHLVSSTTSSLADTPGDSGVLCLDSEASEATSQALMSHSLIGAEELTCDSVYDAPPSCSQDMIRSTTSSAMTRSDIDNQNIGAPDDMVPELIIQTHTKPAYENLPDVVLKALESEKVSADEIRKPALRTNEPKKSLSEDIVYRRRCRKKSQSGPSSQKKRVSFHEDILNNTKTDNIHIERGFISYVPDGSYCDKFRQKNNGMTDRFSWCASGDRSPKYAADVAQQTMSDILTYGDSKNDKSGIFEYSSLNHAHENDKDNYNESQPQRKLYGCDSNSSDSNFSCDSETSSSDSSSSHSNKTETTELRRKCEKAQKSYSCDGFENNSHVAFMRKTYFSEADIDQSHDRAKQPLEVTQSPSKINEVKSVLKKKRYITTNVVEENKQNSKVLNLLDTNNIIDSLKNFYKNFNFNFTPEKGLTENSFELNNVVEALTCDVSQIKNISKSLDSGFQIEDEDDFVEINLNGQQLDTIKLPKETGPATKNSATGDGTPNEGSPRHKLTLNMKTPHDKKSASRGDYPPLSKYVVNCESTVYEHKGVSYSYVHDTFQTAFDAPKETFVPIPETTPVTELGMNTSKTDLKSLPTSTSKTDLKSLPTSTSKTDLKSLPTSTSKTDLKSLPASTSKTDIKSLTTDADTSSKTSTPKRQFNKIVQDETEQKNGVPKHLSSPKKQNVNRYSRKSASIVQKMTEEIAQASSDNCSNTDNSTLKGAEDLNDDFFDSPANQKLLSNKSALLNRYLKNVCQRKDLELKIKNNTFYQLKLRMEKRFPSIIFPFKEISETFHVSARRMSRLIDKELIENKRLSVRLLTADEPSYFDSFEDNVAIECNEKLRLQIFSYPNETLNRVGPAAQYIQIVDVAGKIACLLVTGESSLGARLASSLECHIYQFITKHPRLVGPAAQYIQIVDVAGNIACSLVTGESSLGARLASSLECHIYQFITKHPRLVGPAAQYIQIVDVAGNIACSLVTGESSLGARLASSLEWSARTSPLRILRPPAMIPLSCRELAAAVARQRYERRVPQILFYGRACSGDAGDRLIEAPGAFAPPLEGYLMCKTDKGRRFEPCYFLL</sequence>
<feature type="compositionally biased region" description="Low complexity" evidence="1">
    <location>
        <begin position="690"/>
        <end position="703"/>
    </location>
</feature>
<accession>A0A0L7KG71</accession>
<feature type="compositionally biased region" description="Low complexity" evidence="1">
    <location>
        <begin position="346"/>
        <end position="360"/>
    </location>
</feature>
<evidence type="ECO:0000313" key="3">
    <source>
        <dbReference type="Proteomes" id="UP000037510"/>
    </source>
</evidence>
<name>A0A0L7KG71_OPEBR</name>
<evidence type="ECO:0000256" key="1">
    <source>
        <dbReference type="SAM" id="MobiDB-lite"/>
    </source>
</evidence>
<dbReference type="AlphaFoldDB" id="A0A0L7KG71"/>
<feature type="region of interest" description="Disordered" evidence="1">
    <location>
        <begin position="627"/>
        <end position="742"/>
    </location>
</feature>
<reference evidence="2 3" key="1">
    <citation type="journal article" date="2015" name="Genome Biol. Evol.">
        <title>The genome of winter moth (Operophtera brumata) provides a genomic perspective on sexual dimorphism and phenology.</title>
        <authorList>
            <person name="Derks M.F."/>
            <person name="Smit S."/>
            <person name="Salis L."/>
            <person name="Schijlen E."/>
            <person name="Bossers A."/>
            <person name="Mateman C."/>
            <person name="Pijl A.S."/>
            <person name="de Ridder D."/>
            <person name="Groenen M.A."/>
            <person name="Visser M.E."/>
            <person name="Megens H.J."/>
        </authorList>
    </citation>
    <scope>NUCLEOTIDE SEQUENCE [LARGE SCALE GENOMIC DNA]</scope>
    <source>
        <strain evidence="2">WM2013NL</strain>
        <tissue evidence="2">Head and thorax</tissue>
    </source>
</reference>
<dbReference type="Proteomes" id="UP000037510">
    <property type="component" value="Unassembled WGS sequence"/>
</dbReference>